<evidence type="ECO:0000313" key="3">
    <source>
        <dbReference type="Proteomes" id="UP000284366"/>
    </source>
</evidence>
<gene>
    <name evidence="2" type="ORF">DWW09_10950</name>
</gene>
<name>A0A412Y6J6_9BACE</name>
<dbReference type="Pfam" id="PF01966">
    <property type="entry name" value="HD"/>
    <property type="match status" value="1"/>
</dbReference>
<sequence>MIPQTLIRYIETEIIPRYEHFDKAHNLSHVQTVIDESLALAKLYPQADERLVYTIAAYHDTGLCRDRATHHLVSGEIIAADANLLQWFDKAEIKIMREAVEDHRASTDHEPRSIYGKIVAEADRIIDADITLRRTVQYGLKQNPTADEAWHYQRFHKHLMEKYAPGGYLKLWFSDSKNAGRLKELQTIIADEIRLRSIFHQMFEEEKR</sequence>
<evidence type="ECO:0000313" key="2">
    <source>
        <dbReference type="EMBL" id="RGV53049.1"/>
    </source>
</evidence>
<feature type="domain" description="HD" evidence="1">
    <location>
        <begin position="29"/>
        <end position="125"/>
    </location>
</feature>
<evidence type="ECO:0000259" key="1">
    <source>
        <dbReference type="Pfam" id="PF01966"/>
    </source>
</evidence>
<dbReference type="SUPFAM" id="SSF109604">
    <property type="entry name" value="HD-domain/PDEase-like"/>
    <property type="match status" value="1"/>
</dbReference>
<protein>
    <submittedName>
        <fullName evidence="2">HD domain-containing protein</fullName>
    </submittedName>
</protein>
<dbReference type="AlphaFoldDB" id="A0A412Y6J6"/>
<dbReference type="Gene3D" id="1.10.3210.10">
    <property type="entry name" value="Hypothetical protein af1432"/>
    <property type="match status" value="1"/>
</dbReference>
<accession>A0A412Y6J6</accession>
<dbReference type="EMBL" id="QRZG01000017">
    <property type="protein sequence ID" value="RGV53049.1"/>
    <property type="molecule type" value="Genomic_DNA"/>
</dbReference>
<reference evidence="2 3" key="1">
    <citation type="submission" date="2018-08" db="EMBL/GenBank/DDBJ databases">
        <title>A genome reference for cultivated species of the human gut microbiota.</title>
        <authorList>
            <person name="Zou Y."/>
            <person name="Xue W."/>
            <person name="Luo G."/>
        </authorList>
    </citation>
    <scope>NUCLEOTIDE SEQUENCE [LARGE SCALE GENOMIC DNA]</scope>
    <source>
        <strain evidence="2 3">AF14-27</strain>
    </source>
</reference>
<dbReference type="RefSeq" id="WP_118047062.1">
    <property type="nucleotide sequence ID" value="NZ_JAQCUW010000018.1"/>
</dbReference>
<proteinExistence type="predicted"/>
<organism evidence="2 3">
    <name type="scientific">Bacteroides clarus</name>
    <dbReference type="NCBI Taxonomy" id="626929"/>
    <lineage>
        <taxon>Bacteria</taxon>
        <taxon>Pseudomonadati</taxon>
        <taxon>Bacteroidota</taxon>
        <taxon>Bacteroidia</taxon>
        <taxon>Bacteroidales</taxon>
        <taxon>Bacteroidaceae</taxon>
        <taxon>Bacteroides</taxon>
    </lineage>
</organism>
<dbReference type="Proteomes" id="UP000284366">
    <property type="component" value="Unassembled WGS sequence"/>
</dbReference>
<comment type="caution">
    <text evidence="2">The sequence shown here is derived from an EMBL/GenBank/DDBJ whole genome shotgun (WGS) entry which is preliminary data.</text>
</comment>
<dbReference type="InterPro" id="IPR006674">
    <property type="entry name" value="HD_domain"/>
</dbReference>